<proteinExistence type="predicted"/>
<accession>A0A0L7KP70</accession>
<gene>
    <name evidence="1" type="ORF">OBRU01_23509</name>
</gene>
<feature type="non-terminal residue" evidence="1">
    <location>
        <position position="217"/>
    </location>
</feature>
<dbReference type="EMBL" id="JTDY01007857">
    <property type="protein sequence ID" value="KOB64905.1"/>
    <property type="molecule type" value="Genomic_DNA"/>
</dbReference>
<reference evidence="1 2" key="1">
    <citation type="journal article" date="2015" name="Genome Biol. Evol.">
        <title>The genome of winter moth (Operophtera brumata) provides a genomic perspective on sexual dimorphism and phenology.</title>
        <authorList>
            <person name="Derks M.F."/>
            <person name="Smit S."/>
            <person name="Salis L."/>
            <person name="Schijlen E."/>
            <person name="Bossers A."/>
            <person name="Mateman C."/>
            <person name="Pijl A.S."/>
            <person name="de Ridder D."/>
            <person name="Groenen M.A."/>
            <person name="Visser M.E."/>
            <person name="Megens H.J."/>
        </authorList>
    </citation>
    <scope>NUCLEOTIDE SEQUENCE [LARGE SCALE GENOMIC DNA]</scope>
    <source>
        <strain evidence="1">WM2013NL</strain>
        <tissue evidence="1">Head and thorax</tissue>
    </source>
</reference>
<sequence>MCFAQLNLLSITSPRTSENLLNTTAVVAQGKAFVHYVVGDKEGGDQALDQSCRVIKGVTTGVVEGTAGVIKEVVTLPVNVAVNVVSAMRIATYRRASLQRLQAALRLPVRWSLGHWISQTWRQQEECLALSKIPSPTVAAVSPQPNQLDRIQEQLNKIFFDLAPLASLVADVRSIKTELSGLKEALDMAHELISNFSNKMCVCMRSDMFIKSFTGIK</sequence>
<comment type="caution">
    <text evidence="1">The sequence shown here is derived from an EMBL/GenBank/DDBJ whole genome shotgun (WGS) entry which is preliminary data.</text>
</comment>
<evidence type="ECO:0000313" key="2">
    <source>
        <dbReference type="Proteomes" id="UP000037510"/>
    </source>
</evidence>
<protein>
    <submittedName>
        <fullName evidence="1">Uncharacterized protein</fullName>
    </submittedName>
</protein>
<dbReference type="AlphaFoldDB" id="A0A0L7KP70"/>
<evidence type="ECO:0000313" key="1">
    <source>
        <dbReference type="EMBL" id="KOB64905.1"/>
    </source>
</evidence>
<dbReference type="Proteomes" id="UP000037510">
    <property type="component" value="Unassembled WGS sequence"/>
</dbReference>
<name>A0A0L7KP70_OPEBR</name>
<organism evidence="1 2">
    <name type="scientific">Operophtera brumata</name>
    <name type="common">Winter moth</name>
    <name type="synonym">Phalaena brumata</name>
    <dbReference type="NCBI Taxonomy" id="104452"/>
    <lineage>
        <taxon>Eukaryota</taxon>
        <taxon>Metazoa</taxon>
        <taxon>Ecdysozoa</taxon>
        <taxon>Arthropoda</taxon>
        <taxon>Hexapoda</taxon>
        <taxon>Insecta</taxon>
        <taxon>Pterygota</taxon>
        <taxon>Neoptera</taxon>
        <taxon>Endopterygota</taxon>
        <taxon>Lepidoptera</taxon>
        <taxon>Glossata</taxon>
        <taxon>Ditrysia</taxon>
        <taxon>Geometroidea</taxon>
        <taxon>Geometridae</taxon>
        <taxon>Larentiinae</taxon>
        <taxon>Operophtera</taxon>
    </lineage>
</organism>
<keyword evidence="2" id="KW-1185">Reference proteome</keyword>